<dbReference type="Proteomes" id="UP000198729">
    <property type="component" value="Unassembled WGS sequence"/>
</dbReference>
<dbReference type="Pfam" id="PF00353">
    <property type="entry name" value="HemolysinCabind"/>
    <property type="match status" value="1"/>
</dbReference>
<dbReference type="InterPro" id="IPR001343">
    <property type="entry name" value="Hemolysn_Ca-bd"/>
</dbReference>
<organism evidence="1 2">
    <name type="scientific">Nitrosomonas mobilis</name>
    <dbReference type="NCBI Taxonomy" id="51642"/>
    <lineage>
        <taxon>Bacteria</taxon>
        <taxon>Pseudomonadati</taxon>
        <taxon>Pseudomonadota</taxon>
        <taxon>Betaproteobacteria</taxon>
        <taxon>Nitrosomonadales</taxon>
        <taxon>Nitrosomonadaceae</taxon>
        <taxon>Nitrosomonas</taxon>
    </lineage>
</organism>
<proteinExistence type="predicted"/>
<name>A0A1G5SAG3_9PROT</name>
<reference evidence="1 2" key="1">
    <citation type="submission" date="2016-10" db="EMBL/GenBank/DDBJ databases">
        <authorList>
            <person name="de Groot N.N."/>
        </authorList>
    </citation>
    <scope>NUCLEOTIDE SEQUENCE [LARGE SCALE GENOMIC DNA]</scope>
    <source>
        <strain evidence="1">1</strain>
    </source>
</reference>
<accession>A0A1G5SAG3</accession>
<dbReference type="GO" id="GO:0005509">
    <property type="term" value="F:calcium ion binding"/>
    <property type="evidence" value="ECO:0007669"/>
    <property type="project" value="InterPro"/>
</dbReference>
<evidence type="ECO:0000313" key="2">
    <source>
        <dbReference type="Proteomes" id="UP000198729"/>
    </source>
</evidence>
<gene>
    <name evidence="1" type="ORF">NSMM_110003</name>
</gene>
<dbReference type="InterPro" id="IPR011049">
    <property type="entry name" value="Serralysin-like_metalloprot_C"/>
</dbReference>
<evidence type="ECO:0000313" key="1">
    <source>
        <dbReference type="EMBL" id="SCZ84194.1"/>
    </source>
</evidence>
<dbReference type="Gene3D" id="2.150.10.10">
    <property type="entry name" value="Serralysin-like metalloprotease, C-terminal"/>
    <property type="match status" value="1"/>
</dbReference>
<keyword evidence="2" id="KW-1185">Reference proteome</keyword>
<dbReference type="AlphaFoldDB" id="A0A1G5SAG3"/>
<dbReference type="EMBL" id="FMWO01000013">
    <property type="protein sequence ID" value="SCZ84194.1"/>
    <property type="molecule type" value="Genomic_DNA"/>
</dbReference>
<dbReference type="RefSeq" id="WP_090283486.1">
    <property type="nucleotide sequence ID" value="NZ_FMWO01000013.1"/>
</dbReference>
<sequence>MTQTYQDFLNALGFRESSSIPDGAQNYDVENSFGFIGKYQFGEAALYDLGYYGADNSDSNLFKNDWIGNWSGKNGIYSKQDYLDNGFVQEIIIREWQGVLWNRIEFLALDKYEGQVLNGQSITLSGMLATAHLIGAGSRSSDTAGLKGYLLSGATFSPSDGNGTSANDYMALFEGFQTPFSVDHSIDEIIAGGTGNDILQGFGGNDTLIGNEAIDVAIYTGPSTNYTVQRQSDNLWTVHARNGFPDGTDTLIDIERIRFSDTLLALDLDGNAGITAKIIGAVFGADSVADTQLAGIGLNLLDDGTDYETLMQLAIHAALGDEAASHATVVDLLYENVAGFSPPAADEACFVDLLDSGAHSVASIGIFAAETAINLENINFAGLSQFGLEFGLWSV</sequence>
<dbReference type="OrthoDB" id="480426at2"/>
<dbReference type="STRING" id="51642.NSMM_110003"/>
<protein>
    <submittedName>
        <fullName evidence="1">Hemolysin-type calcium-binding region</fullName>
    </submittedName>
</protein>